<evidence type="ECO:0000313" key="3">
    <source>
        <dbReference type="Proteomes" id="UP000029500"/>
    </source>
</evidence>
<dbReference type="KEGG" id="pgm:PGRAT_18940"/>
<sequence length="123" mass="13853">MTQVKEWSNQELNRKLAELMGYSVRKSANCYQIIKGPSYGQWQADESYAWADAPDYCNDPAASLEVQTAACKVDGERYIWELAIIQGWVGGKIISRKEGVRIATATPRERAEAAYITMQGERT</sequence>
<evidence type="ECO:0000313" key="2">
    <source>
        <dbReference type="EMBL" id="AIQ70381.1"/>
    </source>
</evidence>
<dbReference type="KEGG" id="pgm:PGRAT_24170"/>
<dbReference type="EMBL" id="CP009287">
    <property type="protein sequence ID" value="AIQ70381.1"/>
    <property type="molecule type" value="Genomic_DNA"/>
</dbReference>
<dbReference type="OrthoDB" id="2659088at2"/>
<dbReference type="HOGENOM" id="CLU_2106571_0_0_9"/>
<evidence type="ECO:0000313" key="1">
    <source>
        <dbReference type="EMBL" id="AIQ69486.1"/>
    </source>
</evidence>
<keyword evidence="3" id="KW-1185">Reference proteome</keyword>
<gene>
    <name evidence="1" type="ORF">PGRAT_18940</name>
    <name evidence="2" type="ORF">PGRAT_24170</name>
</gene>
<dbReference type="Proteomes" id="UP000029500">
    <property type="component" value="Chromosome"/>
</dbReference>
<evidence type="ECO:0008006" key="4">
    <source>
        <dbReference type="Google" id="ProtNLM"/>
    </source>
</evidence>
<dbReference type="RefSeq" id="WP_042266981.1">
    <property type="nucleotide sequence ID" value="NZ_CP009287.1"/>
</dbReference>
<dbReference type="eggNOG" id="ENOG5032FE6">
    <property type="taxonomic scope" value="Bacteria"/>
</dbReference>
<accession>A0A089M9C0</accession>
<name>A0A089M9C0_9BACL</name>
<organism evidence="2 3">
    <name type="scientific">Paenibacillus graminis</name>
    <dbReference type="NCBI Taxonomy" id="189425"/>
    <lineage>
        <taxon>Bacteria</taxon>
        <taxon>Bacillati</taxon>
        <taxon>Bacillota</taxon>
        <taxon>Bacilli</taxon>
        <taxon>Bacillales</taxon>
        <taxon>Paenibacillaceae</taxon>
        <taxon>Paenibacillus</taxon>
    </lineage>
</organism>
<dbReference type="EMBL" id="CP009287">
    <property type="protein sequence ID" value="AIQ69486.1"/>
    <property type="molecule type" value="Genomic_DNA"/>
</dbReference>
<protein>
    <recommendedName>
        <fullName evidence="4">Phage ABA sandwich domain-containing protein</fullName>
    </recommendedName>
</protein>
<proteinExistence type="predicted"/>
<reference evidence="2 3" key="1">
    <citation type="submission" date="2014-08" db="EMBL/GenBank/DDBJ databases">
        <title>Comparative genomics of the Paenibacillus odorifer group.</title>
        <authorList>
            <person name="den Bakker H.C."/>
            <person name="Tsai Y.-C."/>
            <person name="Martin N."/>
            <person name="Korlach J."/>
            <person name="Wiedmann M."/>
        </authorList>
    </citation>
    <scope>NUCLEOTIDE SEQUENCE [LARGE SCALE GENOMIC DNA]</scope>
    <source>
        <strain evidence="2 3">DSM 15220</strain>
    </source>
</reference>
<dbReference type="AlphaFoldDB" id="A0A089M9C0"/>
<dbReference type="STRING" id="189425.PGRAT_18940"/>